<evidence type="ECO:0000256" key="2">
    <source>
        <dbReference type="SAM" id="SignalP"/>
    </source>
</evidence>
<evidence type="ECO:0000259" key="3">
    <source>
        <dbReference type="Pfam" id="PF00080"/>
    </source>
</evidence>
<feature type="domain" description="Superoxide dismutase copper/zinc binding" evidence="3">
    <location>
        <begin position="39"/>
        <end position="165"/>
    </location>
</feature>
<dbReference type="OrthoDB" id="5431326at2"/>
<evidence type="ECO:0000313" key="4">
    <source>
        <dbReference type="EMBL" id="SFL44045.1"/>
    </source>
</evidence>
<dbReference type="RefSeq" id="WP_090190804.1">
    <property type="nucleotide sequence ID" value="NZ_FOTF01000019.1"/>
</dbReference>
<evidence type="ECO:0000313" key="5">
    <source>
        <dbReference type="Proteomes" id="UP000199550"/>
    </source>
</evidence>
<dbReference type="PANTHER" id="PTHR10003">
    <property type="entry name" value="SUPEROXIDE DISMUTASE CU-ZN -RELATED"/>
    <property type="match status" value="1"/>
</dbReference>
<keyword evidence="2" id="KW-0732">Signal</keyword>
<dbReference type="InterPro" id="IPR036423">
    <property type="entry name" value="SOD-like_Cu/Zn_dom_sf"/>
</dbReference>
<feature type="chain" id="PRO_5011481801" evidence="2">
    <location>
        <begin position="20"/>
        <end position="168"/>
    </location>
</feature>
<proteinExistence type="inferred from homology"/>
<dbReference type="AlphaFoldDB" id="A0A1I4HPE9"/>
<dbReference type="Pfam" id="PF00080">
    <property type="entry name" value="Sod_Cu"/>
    <property type="match status" value="1"/>
</dbReference>
<dbReference type="EMBL" id="FOTF01000019">
    <property type="protein sequence ID" value="SFL44045.1"/>
    <property type="molecule type" value="Genomic_DNA"/>
</dbReference>
<dbReference type="InterPro" id="IPR001424">
    <property type="entry name" value="SOD_Cu_Zn_dom"/>
</dbReference>
<protein>
    <submittedName>
        <fullName evidence="4">Superoxide dismutase, Cu-Zn family</fullName>
    </submittedName>
</protein>
<keyword evidence="5" id="KW-1185">Reference proteome</keyword>
<dbReference type="Gene3D" id="2.60.40.200">
    <property type="entry name" value="Superoxide dismutase, copper/zinc binding domain"/>
    <property type="match status" value="1"/>
</dbReference>
<dbReference type="GO" id="GO:0005507">
    <property type="term" value="F:copper ion binding"/>
    <property type="evidence" value="ECO:0007669"/>
    <property type="project" value="InterPro"/>
</dbReference>
<dbReference type="InterPro" id="IPR024134">
    <property type="entry name" value="SOD_Cu/Zn_/chaperone"/>
</dbReference>
<sequence>MKMLPLIAALSVLPAGAFAAAHADMTPMTAAISGPDGAAGTVTVTPTESGAALVQIDLSGLPAGQHAIHVHETGDCSAADFTSAGGHLADGHDHGVMAANGPHPGDIPNITVAEDGTAKMEFFNAMLTPELMNDEDGSAFIVHAGTDDYASQPSGAAGDRIACGVFGE</sequence>
<dbReference type="InterPro" id="IPR018152">
    <property type="entry name" value="SOD_Cu/Zn_BS"/>
</dbReference>
<name>A0A1I4HPE9_9RHOB</name>
<dbReference type="Proteomes" id="UP000199550">
    <property type="component" value="Unassembled WGS sequence"/>
</dbReference>
<evidence type="ECO:0000256" key="1">
    <source>
        <dbReference type="ARBA" id="ARBA00010457"/>
    </source>
</evidence>
<gene>
    <name evidence="4" type="ORF">SAMN04488004_11915</name>
</gene>
<comment type="similarity">
    <text evidence="1">Belongs to the Cu-Zn superoxide dismutase family.</text>
</comment>
<dbReference type="SUPFAM" id="SSF49329">
    <property type="entry name" value="Cu,Zn superoxide dismutase-like"/>
    <property type="match status" value="1"/>
</dbReference>
<organism evidence="4 5">
    <name type="scientific">Loktanella salsilacus</name>
    <dbReference type="NCBI Taxonomy" id="195913"/>
    <lineage>
        <taxon>Bacteria</taxon>
        <taxon>Pseudomonadati</taxon>
        <taxon>Pseudomonadota</taxon>
        <taxon>Alphaproteobacteria</taxon>
        <taxon>Rhodobacterales</taxon>
        <taxon>Roseobacteraceae</taxon>
        <taxon>Loktanella</taxon>
    </lineage>
</organism>
<dbReference type="STRING" id="195913.SAMN04488004_11915"/>
<feature type="signal peptide" evidence="2">
    <location>
        <begin position="1"/>
        <end position="19"/>
    </location>
</feature>
<reference evidence="4 5" key="1">
    <citation type="submission" date="2016-10" db="EMBL/GenBank/DDBJ databases">
        <authorList>
            <person name="de Groot N.N."/>
        </authorList>
    </citation>
    <scope>NUCLEOTIDE SEQUENCE [LARGE SCALE GENOMIC DNA]</scope>
    <source>
        <strain evidence="4 5">DSM 16199</strain>
    </source>
</reference>
<dbReference type="GO" id="GO:0006801">
    <property type="term" value="P:superoxide metabolic process"/>
    <property type="evidence" value="ECO:0007669"/>
    <property type="project" value="InterPro"/>
</dbReference>
<accession>A0A1I4HPE9</accession>
<dbReference type="CDD" id="cd00305">
    <property type="entry name" value="Cu-Zn_Superoxide_Dismutase"/>
    <property type="match status" value="1"/>
</dbReference>
<dbReference type="PROSITE" id="PS00087">
    <property type="entry name" value="SOD_CU_ZN_1"/>
    <property type="match status" value="1"/>
</dbReference>